<dbReference type="InterPro" id="IPR004568">
    <property type="entry name" value="Ppantetheine-prot_Trfase_dom"/>
</dbReference>
<evidence type="ECO:0000313" key="5">
    <source>
        <dbReference type="EMBL" id="SVE03738.1"/>
    </source>
</evidence>
<accession>A0A383A9H7</accession>
<name>A0A383A9H7_9ZZZZ</name>
<dbReference type="GO" id="GO:0008897">
    <property type="term" value="F:holo-[acyl-carrier-protein] synthase activity"/>
    <property type="evidence" value="ECO:0007669"/>
    <property type="project" value="InterPro"/>
</dbReference>
<feature type="domain" description="4'-phosphopantetheinyl transferase" evidence="4">
    <location>
        <begin position="4"/>
        <end position="61"/>
    </location>
</feature>
<gene>
    <name evidence="5" type="ORF">METZ01_LOCUS456592</name>
</gene>
<keyword evidence="2" id="KW-0479">Metal-binding</keyword>
<dbReference type="Gene3D" id="3.90.470.20">
    <property type="entry name" value="4'-phosphopantetheinyl transferase domain"/>
    <property type="match status" value="1"/>
</dbReference>
<dbReference type="GO" id="GO:0000287">
    <property type="term" value="F:magnesium ion binding"/>
    <property type="evidence" value="ECO:0007669"/>
    <property type="project" value="InterPro"/>
</dbReference>
<evidence type="ECO:0000256" key="1">
    <source>
        <dbReference type="ARBA" id="ARBA00022679"/>
    </source>
</evidence>
<proteinExistence type="predicted"/>
<dbReference type="EMBL" id="UINC01189856">
    <property type="protein sequence ID" value="SVE03738.1"/>
    <property type="molecule type" value="Genomic_DNA"/>
</dbReference>
<dbReference type="AlphaFoldDB" id="A0A383A9H7"/>
<dbReference type="InterPro" id="IPR008278">
    <property type="entry name" value="4-PPantetheinyl_Trfase_dom"/>
</dbReference>
<feature type="non-terminal residue" evidence="5">
    <location>
        <position position="61"/>
    </location>
</feature>
<reference evidence="5" key="1">
    <citation type="submission" date="2018-05" db="EMBL/GenBank/DDBJ databases">
        <authorList>
            <person name="Lanie J.A."/>
            <person name="Ng W.-L."/>
            <person name="Kazmierczak K.M."/>
            <person name="Andrzejewski T.M."/>
            <person name="Davidsen T.M."/>
            <person name="Wayne K.J."/>
            <person name="Tettelin H."/>
            <person name="Glass J.I."/>
            <person name="Rusch D."/>
            <person name="Podicherti R."/>
            <person name="Tsui H.-C.T."/>
            <person name="Winkler M.E."/>
        </authorList>
    </citation>
    <scope>NUCLEOTIDE SEQUENCE</scope>
</reference>
<dbReference type="GO" id="GO:0006633">
    <property type="term" value="P:fatty acid biosynthetic process"/>
    <property type="evidence" value="ECO:0007669"/>
    <property type="project" value="InterPro"/>
</dbReference>
<protein>
    <recommendedName>
        <fullName evidence="4">4'-phosphopantetheinyl transferase domain-containing protein</fullName>
    </recommendedName>
</protein>
<dbReference type="SUPFAM" id="SSF56214">
    <property type="entry name" value="4'-phosphopantetheinyl transferase"/>
    <property type="match status" value="1"/>
</dbReference>
<evidence type="ECO:0000259" key="4">
    <source>
        <dbReference type="Pfam" id="PF01648"/>
    </source>
</evidence>
<dbReference type="Pfam" id="PF01648">
    <property type="entry name" value="ACPS"/>
    <property type="match status" value="1"/>
</dbReference>
<dbReference type="NCBIfam" id="TIGR00556">
    <property type="entry name" value="pantethn_trn"/>
    <property type="match status" value="1"/>
</dbReference>
<dbReference type="InterPro" id="IPR037143">
    <property type="entry name" value="4-PPantetheinyl_Trfase_dom_sf"/>
</dbReference>
<evidence type="ECO:0000256" key="2">
    <source>
        <dbReference type="ARBA" id="ARBA00022723"/>
    </source>
</evidence>
<sequence>MIIGLGHDVCDARRIKKTLDRFGGRFLERIFTASERERCSKQTRCAECFARRFSAKEALAK</sequence>
<keyword evidence="1" id="KW-0808">Transferase</keyword>
<keyword evidence="3" id="KW-0460">Magnesium</keyword>
<evidence type="ECO:0000256" key="3">
    <source>
        <dbReference type="ARBA" id="ARBA00022842"/>
    </source>
</evidence>
<organism evidence="5">
    <name type="scientific">marine metagenome</name>
    <dbReference type="NCBI Taxonomy" id="408172"/>
    <lineage>
        <taxon>unclassified sequences</taxon>
        <taxon>metagenomes</taxon>
        <taxon>ecological metagenomes</taxon>
    </lineage>
</organism>